<dbReference type="Pfam" id="PF13175">
    <property type="entry name" value="AAA_15"/>
    <property type="match status" value="2"/>
</dbReference>
<feature type="domain" description="Endonuclease GajA/Old nuclease/RecF-like AAA" evidence="2">
    <location>
        <begin position="293"/>
        <end position="479"/>
    </location>
</feature>
<dbReference type="InterPro" id="IPR027417">
    <property type="entry name" value="P-loop_NTPase"/>
</dbReference>
<dbReference type="InterPro" id="IPR041685">
    <property type="entry name" value="AAA_GajA/Old/RecF-like"/>
</dbReference>
<feature type="compositionally biased region" description="Basic and acidic residues" evidence="1">
    <location>
        <begin position="711"/>
        <end position="725"/>
    </location>
</feature>
<feature type="domain" description="Endonuclease GajA/Old nuclease/RecF-like AAA" evidence="2">
    <location>
        <begin position="38"/>
        <end position="103"/>
    </location>
</feature>
<sequence length="804" mass="88619">MAPSINPAEDATTQFWRHHEVTTPAQAPAAAASGSITLRFVELCKFRRLGKVQLDLDRQTTILVGANNSGKTAILTALRHFLAESSPFGAFDISLSEWPALRALGVKWEALTEDPATAAQKEGDNWEDQLATLLAAMPTLDLWFDAEAGMFHYVQPFLSKLVWKGGAVGVRLRLEPASDVASLKELAWAYNLARQPVKGMSSESLAWPIDLLDYWLREPRKLGQVRPYSLDAANNPIQGIETYQTQVLAADAQPADRKHLSKLVRVDFVAAQRGLGSEEADSKSTSSSHPVGLFSNQLLKFARQHLNVAATGHGQRADLIQAVANAQKDLDQKIHDALASSVAEVKLLGYPGLHDPQEIRFRTRIHTADLLDHSTAVQYSMKGGTGEDMLPEFSIGLGYQNLQSLSYQLVSFKTARMNPEKGSPPPVHLVMIEEPEAHLHVQVQRIFPDKAHKLISPTDTNASALQSQLLISTHSSHLAHAEDFDRLRYVRRIPPSAAHPTPSTEVVDLGEVFGDDDETRQFAERYFRVQHTDLLFANAALFVEGVAERMLVPLFMELKYEKLNSRYVSFLDIGGSHAHRLRPLVEKLRIPTVVITDLDPTEKKAGPKGKMRWLATANTGQAGLRCGNATLREWHPKLQNVDDFKAPTPAQLIWTGAPDCKVRFAWQLPVAEASNQWPTTFEDSLILTNIDWFKGLNKLAEEAEAAMAGGQHKDKDKDKDKEKKVNPPTGALAEAAEVVAGAATHVDLLKALHALMHDSFSKGDFAAGIFERVAAGEDVTCPKYIADALTWLQDELDPAESVTP</sequence>
<dbReference type="SUPFAM" id="SSF52540">
    <property type="entry name" value="P-loop containing nucleoside triphosphate hydrolases"/>
    <property type="match status" value="1"/>
</dbReference>
<dbReference type="InterPro" id="IPR051396">
    <property type="entry name" value="Bact_Antivir_Def_Nuclease"/>
</dbReference>
<organism evidence="4 5">
    <name type="scientific">Citrifermentans bremense</name>
    <dbReference type="NCBI Taxonomy" id="60035"/>
    <lineage>
        <taxon>Bacteria</taxon>
        <taxon>Pseudomonadati</taxon>
        <taxon>Thermodesulfobacteriota</taxon>
        <taxon>Desulfuromonadia</taxon>
        <taxon>Geobacterales</taxon>
        <taxon>Geobacteraceae</taxon>
        <taxon>Citrifermentans</taxon>
    </lineage>
</organism>
<feature type="domain" description="OLD protein-like TOPRIM" evidence="3">
    <location>
        <begin position="535"/>
        <end position="599"/>
    </location>
</feature>
<feature type="region of interest" description="Disordered" evidence="1">
    <location>
        <begin position="705"/>
        <end position="727"/>
    </location>
</feature>
<dbReference type="Pfam" id="PF20469">
    <property type="entry name" value="OLD-like_TOPRIM"/>
    <property type="match status" value="1"/>
</dbReference>
<keyword evidence="5" id="KW-1185">Reference proteome</keyword>
<dbReference type="EMBL" id="AP023213">
    <property type="protein sequence ID" value="BCG48834.1"/>
    <property type="molecule type" value="Genomic_DNA"/>
</dbReference>
<dbReference type="InterPro" id="IPR034139">
    <property type="entry name" value="TOPRIM_OLD"/>
</dbReference>
<evidence type="ECO:0000259" key="3">
    <source>
        <dbReference type="Pfam" id="PF20469"/>
    </source>
</evidence>
<proteinExistence type="predicted"/>
<dbReference type="Proteomes" id="UP000515472">
    <property type="component" value="Chromosome"/>
</dbReference>
<reference evidence="4 5" key="1">
    <citation type="submission" date="2020-06" db="EMBL/GenBank/DDBJ databases">
        <title>Interaction of electrochemicaly active bacteria, Geobacter bremensis R4 on different carbon anode.</title>
        <authorList>
            <person name="Meng L."/>
            <person name="Yoshida N."/>
        </authorList>
    </citation>
    <scope>NUCLEOTIDE SEQUENCE [LARGE SCALE GENOMIC DNA]</scope>
    <source>
        <strain evidence="4 5">R4</strain>
    </source>
</reference>
<dbReference type="Gene3D" id="3.40.50.300">
    <property type="entry name" value="P-loop containing nucleotide triphosphate hydrolases"/>
    <property type="match status" value="1"/>
</dbReference>
<protein>
    <recommendedName>
        <fullName evidence="6">ATP-dependent endonuclease</fullName>
    </recommendedName>
</protein>
<accession>A0A6S6MAS3</accession>
<dbReference type="CDD" id="cd01026">
    <property type="entry name" value="TOPRIM_OLD"/>
    <property type="match status" value="1"/>
</dbReference>
<evidence type="ECO:0000256" key="1">
    <source>
        <dbReference type="SAM" id="MobiDB-lite"/>
    </source>
</evidence>
<dbReference type="AlphaFoldDB" id="A0A6S6MAS3"/>
<dbReference type="KEGG" id="gbn:GEOBRER4_35840"/>
<evidence type="ECO:0008006" key="6">
    <source>
        <dbReference type="Google" id="ProtNLM"/>
    </source>
</evidence>
<dbReference type="PANTHER" id="PTHR43581:SF2">
    <property type="entry name" value="EXCINUCLEASE ATPASE SUBUNIT"/>
    <property type="match status" value="1"/>
</dbReference>
<evidence type="ECO:0000313" key="4">
    <source>
        <dbReference type="EMBL" id="BCG48834.1"/>
    </source>
</evidence>
<dbReference type="PANTHER" id="PTHR43581">
    <property type="entry name" value="ATP/GTP PHOSPHATASE"/>
    <property type="match status" value="1"/>
</dbReference>
<evidence type="ECO:0000259" key="2">
    <source>
        <dbReference type="Pfam" id="PF13175"/>
    </source>
</evidence>
<gene>
    <name evidence="4" type="ORF">GEOBRER4_35840</name>
</gene>
<name>A0A6S6MAS3_9BACT</name>
<evidence type="ECO:0000313" key="5">
    <source>
        <dbReference type="Proteomes" id="UP000515472"/>
    </source>
</evidence>